<dbReference type="AlphaFoldDB" id="A0A1B9IVY9"/>
<name>A0A1B9IVY9_9TREE</name>
<reference evidence="2" key="2">
    <citation type="submission" date="2013-12" db="EMBL/GenBank/DDBJ databases">
        <title>Evolution of pathogenesis and genome organization in the Tremellales.</title>
        <authorList>
            <person name="Cuomo C."/>
            <person name="Litvintseva A."/>
            <person name="Heitman J."/>
            <person name="Chen Y."/>
            <person name="Sun S."/>
            <person name="Springer D."/>
            <person name="Dromer F."/>
            <person name="Young S."/>
            <person name="Zeng Q."/>
            <person name="Chapman S."/>
            <person name="Gujja S."/>
            <person name="Saif S."/>
            <person name="Birren B."/>
        </authorList>
    </citation>
    <scope>NUCLEOTIDE SEQUENCE [LARGE SCALE GENOMIC DNA]</scope>
    <source>
        <strain evidence="2">CBS 10435</strain>
    </source>
</reference>
<sequence length="94" mass="10393">MSAVISHSLGNTIRCESLDQLESSFQQAVEAYGQTFISDQPDVPEHVKKQHLFGNGREGTIVSHGLCAKENPALVSKCLPQFSNRKLPFEFYPG</sequence>
<gene>
    <name evidence="1" type="ORF">L486_02358</name>
</gene>
<proteinExistence type="predicted"/>
<protein>
    <submittedName>
        <fullName evidence="1">Uncharacterized protein</fullName>
    </submittedName>
</protein>
<organism evidence="1 2">
    <name type="scientific">Kwoniella mangroviensis CBS 10435</name>
    <dbReference type="NCBI Taxonomy" id="1331196"/>
    <lineage>
        <taxon>Eukaryota</taxon>
        <taxon>Fungi</taxon>
        <taxon>Dikarya</taxon>
        <taxon>Basidiomycota</taxon>
        <taxon>Agaricomycotina</taxon>
        <taxon>Tremellomycetes</taxon>
        <taxon>Tremellales</taxon>
        <taxon>Cryptococcaceae</taxon>
        <taxon>Kwoniella</taxon>
    </lineage>
</organism>
<reference evidence="1 2" key="1">
    <citation type="submission" date="2013-07" db="EMBL/GenBank/DDBJ databases">
        <title>The Genome Sequence of Kwoniella mangroviensis CBS10435.</title>
        <authorList>
            <consortium name="The Broad Institute Genome Sequencing Platform"/>
            <person name="Cuomo C."/>
            <person name="Litvintseva A."/>
            <person name="Chen Y."/>
            <person name="Heitman J."/>
            <person name="Sun S."/>
            <person name="Springer D."/>
            <person name="Dromer F."/>
            <person name="Young S.K."/>
            <person name="Zeng Q."/>
            <person name="Gargeya S."/>
            <person name="Fitzgerald M."/>
            <person name="Abouelleil A."/>
            <person name="Alvarado L."/>
            <person name="Berlin A.M."/>
            <person name="Chapman S.B."/>
            <person name="Dewar J."/>
            <person name="Goldberg J."/>
            <person name="Griggs A."/>
            <person name="Gujja S."/>
            <person name="Hansen M."/>
            <person name="Howarth C."/>
            <person name="Imamovic A."/>
            <person name="Larimer J."/>
            <person name="McCowan C."/>
            <person name="Murphy C."/>
            <person name="Pearson M."/>
            <person name="Priest M."/>
            <person name="Roberts A."/>
            <person name="Saif S."/>
            <person name="Shea T."/>
            <person name="Sykes S."/>
            <person name="Wortman J."/>
            <person name="Nusbaum C."/>
            <person name="Birren B."/>
        </authorList>
    </citation>
    <scope>NUCLEOTIDE SEQUENCE [LARGE SCALE GENOMIC DNA]</scope>
    <source>
        <strain evidence="1 2">CBS 10435</strain>
    </source>
</reference>
<dbReference type="EMBL" id="KI669460">
    <property type="protein sequence ID" value="OCF59686.1"/>
    <property type="molecule type" value="Genomic_DNA"/>
</dbReference>
<evidence type="ECO:0000313" key="1">
    <source>
        <dbReference type="EMBL" id="OCF59686.1"/>
    </source>
</evidence>
<evidence type="ECO:0000313" key="2">
    <source>
        <dbReference type="Proteomes" id="UP000092583"/>
    </source>
</evidence>
<accession>A0A1B9IVY9</accession>
<keyword evidence="2" id="KW-1185">Reference proteome</keyword>
<dbReference type="Proteomes" id="UP000092583">
    <property type="component" value="Unassembled WGS sequence"/>
</dbReference>